<dbReference type="InterPro" id="IPR025800">
    <property type="entry name" value="CaM-Lys-N-MeTrfase"/>
</dbReference>
<dbReference type="AlphaFoldDB" id="A0A8J7TE67"/>
<feature type="compositionally biased region" description="Polar residues" evidence="10">
    <location>
        <begin position="223"/>
        <end position="233"/>
    </location>
</feature>
<protein>
    <recommendedName>
        <fullName evidence="4">Calmodulin-lysine N-methyltransferase</fullName>
        <ecNumber evidence="3">2.1.1.60</ecNumber>
    </recommendedName>
</protein>
<organism evidence="11 12">
    <name type="scientific">Atractosteus spatula</name>
    <name type="common">Alligator gar</name>
    <name type="synonym">Lepisosteus spatula</name>
    <dbReference type="NCBI Taxonomy" id="7917"/>
    <lineage>
        <taxon>Eukaryota</taxon>
        <taxon>Metazoa</taxon>
        <taxon>Chordata</taxon>
        <taxon>Craniata</taxon>
        <taxon>Vertebrata</taxon>
        <taxon>Euteleostomi</taxon>
        <taxon>Actinopterygii</taxon>
        <taxon>Neopterygii</taxon>
        <taxon>Holostei</taxon>
        <taxon>Semionotiformes</taxon>
        <taxon>Lepisosteidae</taxon>
        <taxon>Atractosteus</taxon>
    </lineage>
</organism>
<dbReference type="GO" id="GO:0005737">
    <property type="term" value="C:cytoplasm"/>
    <property type="evidence" value="ECO:0007669"/>
    <property type="project" value="UniProtKB-SubCell"/>
</dbReference>
<evidence type="ECO:0000313" key="11">
    <source>
        <dbReference type="EMBL" id="MBN3320194.1"/>
    </source>
</evidence>
<evidence type="ECO:0000256" key="1">
    <source>
        <dbReference type="ARBA" id="ARBA00004123"/>
    </source>
</evidence>
<keyword evidence="9" id="KW-0539">Nucleus</keyword>
<evidence type="ECO:0000256" key="2">
    <source>
        <dbReference type="ARBA" id="ARBA00004496"/>
    </source>
</evidence>
<dbReference type="Pfam" id="PF10294">
    <property type="entry name" value="Methyltransf_16"/>
    <property type="match status" value="1"/>
</dbReference>
<keyword evidence="5" id="KW-0963">Cytoplasm</keyword>
<evidence type="ECO:0000256" key="5">
    <source>
        <dbReference type="ARBA" id="ARBA00022490"/>
    </source>
</evidence>
<dbReference type="InterPro" id="IPR019410">
    <property type="entry name" value="Methyltransf_16"/>
</dbReference>
<proteinExistence type="predicted"/>
<dbReference type="Gene3D" id="3.40.50.150">
    <property type="entry name" value="Vaccinia Virus protein VP39"/>
    <property type="match status" value="1"/>
</dbReference>
<dbReference type="GO" id="GO:0018025">
    <property type="term" value="F:calmodulin-lysine N-methyltransferase activity"/>
    <property type="evidence" value="ECO:0007669"/>
    <property type="project" value="UniProtKB-EC"/>
</dbReference>
<evidence type="ECO:0000256" key="4">
    <source>
        <dbReference type="ARBA" id="ARBA00020594"/>
    </source>
</evidence>
<dbReference type="InterPro" id="IPR029063">
    <property type="entry name" value="SAM-dependent_MTases_sf"/>
</dbReference>
<sequence>MAVLLGHHPSNGHIASCTASTPVPHCTSLSGWGHTTDPVESLNGQSVSMEHFPLYDPEGDGKVLNLQNEPVLPVGGLEKPDNTLLSSPGEAVGYEPVNHDIRNGVWPSEEVLAYYCLKNRHMFSVVRWDDESDVSALEGHFDIVICADCLFLDQYRASLVDAIKRLLKPNGNAIVLAPRRGGTLGEFCSLAERAGFSICRYENYDEHIWNLHSKVSALPPPDNTASIRSQSGKDQGPPDRHFNCPITAFPEPTPSEQMKSGTSQSYDENIHYPVLLTLTWSRPQKHT</sequence>
<name>A0A8J7TE67_ATRSP</name>
<keyword evidence="8" id="KW-0949">S-adenosyl-L-methionine</keyword>
<keyword evidence="6 11" id="KW-0489">Methyltransferase</keyword>
<feature type="region of interest" description="Disordered" evidence="10">
    <location>
        <begin position="220"/>
        <end position="240"/>
    </location>
</feature>
<comment type="subcellular location">
    <subcellularLocation>
        <location evidence="2">Cytoplasm</location>
    </subcellularLocation>
    <subcellularLocation>
        <location evidence="1">Nucleus</location>
    </subcellularLocation>
</comment>
<dbReference type="EC" id="2.1.1.60" evidence="3"/>
<evidence type="ECO:0000256" key="9">
    <source>
        <dbReference type="ARBA" id="ARBA00023242"/>
    </source>
</evidence>
<evidence type="ECO:0000256" key="7">
    <source>
        <dbReference type="ARBA" id="ARBA00022679"/>
    </source>
</evidence>
<evidence type="ECO:0000256" key="10">
    <source>
        <dbReference type="SAM" id="MobiDB-lite"/>
    </source>
</evidence>
<dbReference type="Proteomes" id="UP000736164">
    <property type="component" value="Unassembled WGS sequence"/>
</dbReference>
<evidence type="ECO:0000256" key="6">
    <source>
        <dbReference type="ARBA" id="ARBA00022603"/>
    </source>
</evidence>
<comment type="caution">
    <text evidence="11">The sequence shown here is derived from an EMBL/GenBank/DDBJ whole genome shotgun (WGS) entry which is preliminary data.</text>
</comment>
<evidence type="ECO:0000256" key="3">
    <source>
        <dbReference type="ARBA" id="ARBA00011914"/>
    </source>
</evidence>
<dbReference type="EMBL" id="JAAWVO010051054">
    <property type="protein sequence ID" value="MBN3320194.1"/>
    <property type="molecule type" value="Genomic_DNA"/>
</dbReference>
<gene>
    <name evidence="11" type="primary">Camkmt</name>
    <name evidence="11" type="ORF">GTO95_0016803</name>
</gene>
<dbReference type="SUPFAM" id="SSF53335">
    <property type="entry name" value="S-adenosyl-L-methionine-dependent methyltransferases"/>
    <property type="match status" value="1"/>
</dbReference>
<feature type="non-terminal residue" evidence="11">
    <location>
        <position position="287"/>
    </location>
</feature>
<dbReference type="PANTHER" id="PTHR13539:SF3">
    <property type="entry name" value="CALMODULIN-LYSINE N-METHYLTRANSFERASE"/>
    <property type="match status" value="1"/>
</dbReference>
<keyword evidence="7" id="KW-0808">Transferase</keyword>
<dbReference type="GO" id="GO:0032259">
    <property type="term" value="P:methylation"/>
    <property type="evidence" value="ECO:0007669"/>
    <property type="project" value="UniProtKB-KW"/>
</dbReference>
<feature type="non-terminal residue" evidence="11">
    <location>
        <position position="1"/>
    </location>
</feature>
<evidence type="ECO:0000256" key="8">
    <source>
        <dbReference type="ARBA" id="ARBA00022691"/>
    </source>
</evidence>
<accession>A0A8J7TE67</accession>
<keyword evidence="12" id="KW-1185">Reference proteome</keyword>
<evidence type="ECO:0000313" key="12">
    <source>
        <dbReference type="Proteomes" id="UP000736164"/>
    </source>
</evidence>
<dbReference type="GO" id="GO:0005634">
    <property type="term" value="C:nucleus"/>
    <property type="evidence" value="ECO:0007669"/>
    <property type="project" value="UniProtKB-SubCell"/>
</dbReference>
<dbReference type="PANTHER" id="PTHR13539">
    <property type="entry name" value="CALMODULIN-LYSINE N-METHYLTRANSFERASE"/>
    <property type="match status" value="1"/>
</dbReference>
<reference evidence="11" key="1">
    <citation type="journal article" date="2021" name="Cell">
        <title>Tracing the genetic footprints of vertebrate landing in non-teleost ray-finned fishes.</title>
        <authorList>
            <person name="Bi X."/>
            <person name="Wang K."/>
            <person name="Yang L."/>
            <person name="Pan H."/>
            <person name="Jiang H."/>
            <person name="Wei Q."/>
            <person name="Fang M."/>
            <person name="Yu H."/>
            <person name="Zhu C."/>
            <person name="Cai Y."/>
            <person name="He Y."/>
            <person name="Gan X."/>
            <person name="Zeng H."/>
            <person name="Yu D."/>
            <person name="Zhu Y."/>
            <person name="Jiang H."/>
            <person name="Qiu Q."/>
            <person name="Yang H."/>
            <person name="Zhang Y.E."/>
            <person name="Wang W."/>
            <person name="Zhu M."/>
            <person name="He S."/>
            <person name="Zhang G."/>
        </authorList>
    </citation>
    <scope>NUCLEOTIDE SEQUENCE</scope>
    <source>
        <strain evidence="11">Allg_001</strain>
    </source>
</reference>